<evidence type="ECO:0000256" key="1">
    <source>
        <dbReference type="ARBA" id="ARBA00007401"/>
    </source>
</evidence>
<evidence type="ECO:0000313" key="9">
    <source>
        <dbReference type="EMBL" id="CAF3612338.1"/>
    </source>
</evidence>
<dbReference type="Gene3D" id="3.20.20.80">
    <property type="entry name" value="Glycosidases"/>
    <property type="match status" value="1"/>
</dbReference>
<sequence>MGCAGTKAGKAESDSDHYHQEILNAAQTGEVQKLKDIFDELDKRKAYSTKKEVIGIGLIFVLFIPFYIYTEKLTLPLPLLPSIERKTIIIYPNKPTTEKNILKMIFDLRIKHLKVTTTVSNQQLIQKMKKNRNKNGAMKNKPHNRHINQLKTPWTDYLLNSTNNLTKNEILPEYPRPQMKRQKWTNLNGLWSFTMTYRNMTIKNRTINVKIIFNETIRVPFPVESYLSGINRRVLPTHYLWYQRRLQISRDQLGKLNRLLLHFDSVDYETYVWINRIFVGKHRGGYQPFHFDITEYLQTAIRDRFNYYQQELIVRVWDPTDKSYQSRGKQVLNSSTNSIYYTPISGIWQTVWLESVPLVYISKLWFQSTIDHKNMSILHHRIDINIKNRKLEKFITYIPPSFIIDLSYNEFDDSSSSLNQLLDVERKNPEKKDSTVFRSSVKILKTTRYVIKLTLKLDKNIIIEKSNIVPNVEQKIVFDKNIIKLWSPESPNLYDITIDLYEHTPITTTKVFKNIARRGWPYLNKIVSSTNNYPKLKNLDKVDSYIGFRSINLCGNSIKEICLNNEKYFMLGVLDQGYWPDGLYRAPTDSALKYDIFKMKSLGFNTIRKHMKIESSRWYYWCDVMGMLVWQDMPASDSYYGYEVELIEDERLRIIRDNVTNNIKFDYLSNPSRNLTFIQFSQINNSLIFTPESIVGRQTGSQRSLKSKLQFEYELKSMIDTLYNHPSIVMWVLFNEEWGQYDTLRLGQWLKYYSGEYRLINAVSGWQDRSVGDIRDIHDYTAQIELPSENTYDRTNRALVLGECGGYGLLVSRNHTWKFHDSEGWSYAKFKDKYLMTYGFERLMMQINSLKHHSYLSSMIYTQLSDVEYELNGMLTYDRKVSKYVQNHIRNALKFNFTSIYHMHIVFSGIYNDTLWNYSYDDMNSKTQIKTSPFKSFTNIWITRKFKLDPSVFTTYKHHYYYLYMSYSFCYVNITIDNRYKIDLNESSNNYAFIPLSDTIQNVFKSNLNRTYTIDVHASYYLGNIRSIRYRDADDLTALSIAAGKKHKSITEILANCEEVDVNKPSSSGITPLLMVAEVGWPDILQILLKRGAIVDAAPSGPKAELNKIAGSTPLIGATKYDHPDCVKILLQNKANANHQNQSGISALMLAAEQGYFECVKLLVEFGANLELAPSGQIALNMNLCGQTPLFCAAKEGRQEIVKYLIDQKANPRVQNHYGVSALWIPAQKGMLDVVELLLNAGANTEIAPFGNLADDLNITGWTPLYAAMKARKFDVVQLLLSKRANPNAVTKLGSTPFLLASEICDLEIIAACVEAGADLDFAPSGRDADNLNITGQTALFMATLKERSDVVKYLISKGAKVDVKNRYGVSPLLLCAEGGNKELVQVLVQAGANVNITPTGDLAEENFLAGQTPLSGAAKKGHTEICEYLIKNGANVNAVTMIGATPLYTATEEGHFEVVELLVRNGADINLSPQGTVAKELRIENQTPLLIACMKNFENIIKFLIENGANVNVTSDRGSSPFLAICQHNNVDLATLLIKHGARYDVEAYNLYDGKINGLIVAAESGSFDILKLLVENGLDVNYKIEGKGETAGRTPLFCACAKGYQNIVQYLIQKGADVNGTEKSGLSCLHIASAMDHGETVRILCENGANIDQQFYLEDQEWTAYDLAEYQQHENVCNVLREYGCRQSIEGI</sequence>
<dbReference type="SMART" id="SM00248">
    <property type="entry name" value="ANK"/>
    <property type="match status" value="18"/>
</dbReference>
<dbReference type="GO" id="GO:0005975">
    <property type="term" value="P:carbohydrate metabolic process"/>
    <property type="evidence" value="ECO:0007669"/>
    <property type="project" value="InterPro"/>
</dbReference>
<dbReference type="PRINTS" id="PR01415">
    <property type="entry name" value="ANKYRIN"/>
</dbReference>
<keyword evidence="5" id="KW-0472">Membrane</keyword>
<feature type="domain" description="Glycoside hydrolase family 2 catalytic" evidence="6">
    <location>
        <begin position="565"/>
        <end position="775"/>
    </location>
</feature>
<dbReference type="PANTHER" id="PTHR24193:SF121">
    <property type="entry name" value="ADA2A-CONTAINING COMPLEX COMPONENT 3, ISOFORM D"/>
    <property type="match status" value="1"/>
</dbReference>
<dbReference type="InterPro" id="IPR006103">
    <property type="entry name" value="Glyco_hydro_2_cat"/>
</dbReference>
<keyword evidence="5" id="KW-0812">Transmembrane</keyword>
<organism evidence="8 10">
    <name type="scientific">Didymodactylos carnosus</name>
    <dbReference type="NCBI Taxonomy" id="1234261"/>
    <lineage>
        <taxon>Eukaryota</taxon>
        <taxon>Metazoa</taxon>
        <taxon>Spiralia</taxon>
        <taxon>Gnathifera</taxon>
        <taxon>Rotifera</taxon>
        <taxon>Eurotatoria</taxon>
        <taxon>Bdelloidea</taxon>
        <taxon>Philodinida</taxon>
        <taxon>Philodinidae</taxon>
        <taxon>Didymodactylos</taxon>
    </lineage>
</organism>
<gene>
    <name evidence="8" type="ORF">GPM918_LOCUS4779</name>
    <name evidence="9" type="ORF">SRO942_LOCUS4780</name>
</gene>
<dbReference type="InterPro" id="IPR036770">
    <property type="entry name" value="Ankyrin_rpt-contain_sf"/>
</dbReference>
<dbReference type="PROSITE" id="PS50088">
    <property type="entry name" value="ANK_REPEAT"/>
    <property type="match status" value="13"/>
</dbReference>
<feature type="repeat" description="ANK" evidence="4">
    <location>
        <begin position="1443"/>
        <end position="1475"/>
    </location>
</feature>
<dbReference type="InterPro" id="IPR017853">
    <property type="entry name" value="GH"/>
</dbReference>
<dbReference type="Gene3D" id="2.60.40.10">
    <property type="entry name" value="Immunoglobulins"/>
    <property type="match status" value="1"/>
</dbReference>
<feature type="repeat" description="ANK" evidence="4">
    <location>
        <begin position="1218"/>
        <end position="1250"/>
    </location>
</feature>
<dbReference type="Gene3D" id="2.60.120.260">
    <property type="entry name" value="Galactose-binding domain-like"/>
    <property type="match status" value="1"/>
</dbReference>
<dbReference type="Pfam" id="PF02837">
    <property type="entry name" value="Glyco_hydro_2_N"/>
    <property type="match status" value="1"/>
</dbReference>
<keyword evidence="3 4" id="KW-0040">ANK repeat</keyword>
<dbReference type="Gene3D" id="1.25.40.20">
    <property type="entry name" value="Ankyrin repeat-containing domain"/>
    <property type="match status" value="6"/>
</dbReference>
<feature type="repeat" description="ANK" evidence="4">
    <location>
        <begin position="1410"/>
        <end position="1442"/>
    </location>
</feature>
<dbReference type="InterPro" id="IPR006104">
    <property type="entry name" value="Glyco_hydro_2_N"/>
</dbReference>
<proteinExistence type="inferred from homology"/>
<dbReference type="SUPFAM" id="SSF48403">
    <property type="entry name" value="Ankyrin repeat"/>
    <property type="match status" value="3"/>
</dbReference>
<dbReference type="Pfam" id="PF00023">
    <property type="entry name" value="Ank"/>
    <property type="match status" value="2"/>
</dbReference>
<dbReference type="PROSITE" id="PS50297">
    <property type="entry name" value="ANK_REP_REGION"/>
    <property type="match status" value="13"/>
</dbReference>
<dbReference type="GO" id="GO:0045944">
    <property type="term" value="P:positive regulation of transcription by RNA polymerase II"/>
    <property type="evidence" value="ECO:0007669"/>
    <property type="project" value="TreeGrafter"/>
</dbReference>
<feature type="repeat" description="ANK" evidence="4">
    <location>
        <begin position="1143"/>
        <end position="1175"/>
    </location>
</feature>
<reference evidence="8" key="1">
    <citation type="submission" date="2021-02" db="EMBL/GenBank/DDBJ databases">
        <authorList>
            <person name="Nowell W R."/>
        </authorList>
    </citation>
    <scope>NUCLEOTIDE SEQUENCE</scope>
</reference>
<dbReference type="InterPro" id="IPR008979">
    <property type="entry name" value="Galactose-bd-like_sf"/>
</dbReference>
<evidence type="ECO:0000259" key="6">
    <source>
        <dbReference type="Pfam" id="PF02836"/>
    </source>
</evidence>
<accession>A0A813UC40</accession>
<dbReference type="Pfam" id="PF12796">
    <property type="entry name" value="Ank_2"/>
    <property type="match status" value="6"/>
</dbReference>
<dbReference type="PANTHER" id="PTHR24193">
    <property type="entry name" value="ANKYRIN REPEAT PROTEIN"/>
    <property type="match status" value="1"/>
</dbReference>
<feature type="repeat" description="ANK" evidence="4">
    <location>
        <begin position="1626"/>
        <end position="1658"/>
    </location>
</feature>
<comment type="caution">
    <text evidence="8">The sequence shown here is derived from an EMBL/GenBank/DDBJ whole genome shotgun (WGS) entry which is preliminary data.</text>
</comment>
<dbReference type="GO" id="GO:0004553">
    <property type="term" value="F:hydrolase activity, hydrolyzing O-glycosyl compounds"/>
    <property type="evidence" value="ECO:0007669"/>
    <property type="project" value="InterPro"/>
</dbReference>
<feature type="repeat" description="ANK" evidence="4">
    <location>
        <begin position="1185"/>
        <end position="1217"/>
    </location>
</feature>
<dbReference type="Proteomes" id="UP000681722">
    <property type="component" value="Unassembled WGS sequence"/>
</dbReference>
<protein>
    <recommendedName>
        <fullName evidence="11">Beta-galactosidase</fullName>
    </recommendedName>
</protein>
<dbReference type="Pfam" id="PF02836">
    <property type="entry name" value="Glyco_hydro_2_C"/>
    <property type="match status" value="1"/>
</dbReference>
<evidence type="ECO:0000256" key="4">
    <source>
        <dbReference type="PROSITE-ProRule" id="PRU00023"/>
    </source>
</evidence>
<keyword evidence="5" id="KW-1133">Transmembrane helix</keyword>
<keyword evidence="10" id="KW-1185">Reference proteome</keyword>
<dbReference type="InterPro" id="IPR013783">
    <property type="entry name" value="Ig-like_fold"/>
</dbReference>
<feature type="repeat" description="ANK" evidence="4">
    <location>
        <begin position="1335"/>
        <end position="1367"/>
    </location>
</feature>
<dbReference type="EMBL" id="CAJNOQ010000658">
    <property type="protein sequence ID" value="CAF0825596.1"/>
    <property type="molecule type" value="Genomic_DNA"/>
</dbReference>
<dbReference type="GO" id="GO:0005634">
    <property type="term" value="C:nucleus"/>
    <property type="evidence" value="ECO:0007669"/>
    <property type="project" value="TreeGrafter"/>
</dbReference>
<evidence type="ECO:0008006" key="11">
    <source>
        <dbReference type="Google" id="ProtNLM"/>
    </source>
</evidence>
<feature type="repeat" description="ANK" evidence="4">
    <location>
        <begin position="1368"/>
        <end position="1400"/>
    </location>
</feature>
<dbReference type="GO" id="GO:0000976">
    <property type="term" value="F:transcription cis-regulatory region binding"/>
    <property type="evidence" value="ECO:0007669"/>
    <property type="project" value="TreeGrafter"/>
</dbReference>
<feature type="repeat" description="ANK" evidence="4">
    <location>
        <begin position="1260"/>
        <end position="1292"/>
    </location>
</feature>
<dbReference type="SUPFAM" id="SSF51445">
    <property type="entry name" value="(Trans)glycosidases"/>
    <property type="match status" value="1"/>
</dbReference>
<dbReference type="InterPro" id="IPR002110">
    <property type="entry name" value="Ankyrin_rpt"/>
</dbReference>
<feature type="repeat" description="ANK" evidence="4">
    <location>
        <begin position="1485"/>
        <end position="1517"/>
    </location>
</feature>
<evidence type="ECO:0000256" key="5">
    <source>
        <dbReference type="SAM" id="Phobius"/>
    </source>
</evidence>
<dbReference type="SUPFAM" id="SSF49785">
    <property type="entry name" value="Galactose-binding domain-like"/>
    <property type="match status" value="1"/>
</dbReference>
<evidence type="ECO:0000256" key="3">
    <source>
        <dbReference type="ARBA" id="ARBA00023043"/>
    </source>
</evidence>
<keyword evidence="2" id="KW-0677">Repeat</keyword>
<feature type="repeat" description="ANK" evidence="4">
    <location>
        <begin position="1110"/>
        <end position="1142"/>
    </location>
</feature>
<feature type="repeat" description="ANK" evidence="4">
    <location>
        <begin position="1593"/>
        <end position="1625"/>
    </location>
</feature>
<evidence type="ECO:0000256" key="2">
    <source>
        <dbReference type="ARBA" id="ARBA00022737"/>
    </source>
</evidence>
<feature type="repeat" description="ANK" evidence="4">
    <location>
        <begin position="1068"/>
        <end position="1100"/>
    </location>
</feature>
<dbReference type="EMBL" id="CAJOBC010000658">
    <property type="protein sequence ID" value="CAF3612338.1"/>
    <property type="molecule type" value="Genomic_DNA"/>
</dbReference>
<evidence type="ECO:0000259" key="7">
    <source>
        <dbReference type="Pfam" id="PF02837"/>
    </source>
</evidence>
<evidence type="ECO:0000313" key="10">
    <source>
        <dbReference type="Proteomes" id="UP000663829"/>
    </source>
</evidence>
<comment type="similarity">
    <text evidence="1">Belongs to the glycosyl hydrolase 2 family.</text>
</comment>
<dbReference type="InterPro" id="IPR050663">
    <property type="entry name" value="Ankyrin-SOCS_Box"/>
</dbReference>
<evidence type="ECO:0000313" key="8">
    <source>
        <dbReference type="EMBL" id="CAF0825596.1"/>
    </source>
</evidence>
<feature type="domain" description="Glycosyl hydrolases family 2 sugar binding" evidence="7">
    <location>
        <begin position="186"/>
        <end position="299"/>
    </location>
</feature>
<feature type="transmembrane region" description="Helical" evidence="5">
    <location>
        <begin position="53"/>
        <end position="70"/>
    </location>
</feature>
<dbReference type="OrthoDB" id="20872at2759"/>
<name>A0A813UC40_9BILA</name>
<dbReference type="Proteomes" id="UP000663829">
    <property type="component" value="Unassembled WGS sequence"/>
</dbReference>